<keyword evidence="2 7" id="KW-0929">Antimicrobial</keyword>
<dbReference type="Gene3D" id="1.10.530.40">
    <property type="match status" value="1"/>
</dbReference>
<dbReference type="Pfam" id="PF00959">
    <property type="entry name" value="Phage_lysozyme"/>
    <property type="match status" value="1"/>
</dbReference>
<dbReference type="EC" id="3.2.1.17" evidence="7"/>
<keyword evidence="9" id="KW-1185">Reference proteome</keyword>
<dbReference type="InterPro" id="IPR034690">
    <property type="entry name" value="Endolysin_T4_type"/>
</dbReference>
<accession>A0A844QPZ5</accession>
<dbReference type="InterPro" id="IPR033907">
    <property type="entry name" value="Endolysin_autolysin"/>
</dbReference>
<proteinExistence type="inferred from homology"/>
<dbReference type="AlphaFoldDB" id="A0A844QPZ5"/>
<dbReference type="Proteomes" id="UP000463224">
    <property type="component" value="Unassembled WGS sequence"/>
</dbReference>
<dbReference type="SUPFAM" id="SSF53955">
    <property type="entry name" value="Lysozyme-like"/>
    <property type="match status" value="1"/>
</dbReference>
<dbReference type="GO" id="GO:0003796">
    <property type="term" value="F:lysozyme activity"/>
    <property type="evidence" value="ECO:0007669"/>
    <property type="project" value="UniProtKB-EC"/>
</dbReference>
<keyword evidence="5" id="KW-1035">Host cytoplasm</keyword>
<keyword evidence="4 7" id="KW-0378">Hydrolase</keyword>
<evidence type="ECO:0000313" key="9">
    <source>
        <dbReference type="Proteomes" id="UP000463224"/>
    </source>
</evidence>
<evidence type="ECO:0000256" key="6">
    <source>
        <dbReference type="ARBA" id="ARBA00023295"/>
    </source>
</evidence>
<evidence type="ECO:0000256" key="4">
    <source>
        <dbReference type="ARBA" id="ARBA00022801"/>
    </source>
</evidence>
<reference evidence="8 9" key="1">
    <citation type="submission" date="2019-12" db="EMBL/GenBank/DDBJ databases">
        <title>Nitratireductor arenosus sp. nov., Isolated from sea sand, Jeju island, South Korea.</title>
        <authorList>
            <person name="Kim W."/>
        </authorList>
    </citation>
    <scope>NUCLEOTIDE SEQUENCE [LARGE SCALE GENOMIC DNA]</scope>
    <source>
        <strain evidence="8 9">CAU 1489</strain>
    </source>
</reference>
<dbReference type="CDD" id="cd00737">
    <property type="entry name" value="lyz_endolysin_autolysin"/>
    <property type="match status" value="1"/>
</dbReference>
<dbReference type="InterPro" id="IPR002196">
    <property type="entry name" value="Glyco_hydro_24"/>
</dbReference>
<comment type="similarity">
    <text evidence="7">Belongs to the glycosyl hydrolase 24 family.</text>
</comment>
<comment type="caution">
    <text evidence="8">The sequence shown here is derived from an EMBL/GenBank/DDBJ whole genome shotgun (WGS) entry which is preliminary data.</text>
</comment>
<gene>
    <name evidence="8" type="ORF">GN330_22580</name>
</gene>
<dbReference type="HAMAP" id="MF_04110">
    <property type="entry name" value="ENDOLYSIN_T4"/>
    <property type="match status" value="1"/>
</dbReference>
<sequence>MANKVSTAGLVEIAAHEGIVSSPYKDSQGYWTVGIGHTASAGSPDPATKRGEYSLSEIMDIFARDIAKFERRVNKAFTRPLTQQQFDAALSFDFNSGGIHRATWVKLFNAGDDRAAREAFMQWRKPPEIIPRRRKERNLFFDGRYSGNGTAVMYPATSSGKVIWGRGRRVNVMEILDGVSAPEPRQTEPKTAPSGKASFWSWLFGMIGKILRGGK</sequence>
<keyword evidence="3 7" id="KW-0081">Bacteriolytic enzyme</keyword>
<dbReference type="InterPro" id="IPR023346">
    <property type="entry name" value="Lysozyme-like_dom_sf"/>
</dbReference>
<evidence type="ECO:0000256" key="7">
    <source>
        <dbReference type="RuleBase" id="RU003788"/>
    </source>
</evidence>
<keyword evidence="6 7" id="KW-0326">Glycosidase</keyword>
<dbReference type="RefSeq" id="WP_156715859.1">
    <property type="nucleotide sequence ID" value="NZ_WPHG01000010.1"/>
</dbReference>
<dbReference type="InterPro" id="IPR051018">
    <property type="entry name" value="Bacteriophage_GH24"/>
</dbReference>
<dbReference type="GO" id="GO:0042742">
    <property type="term" value="P:defense response to bacterium"/>
    <property type="evidence" value="ECO:0007669"/>
    <property type="project" value="UniProtKB-KW"/>
</dbReference>
<dbReference type="GO" id="GO:0009253">
    <property type="term" value="P:peptidoglycan catabolic process"/>
    <property type="evidence" value="ECO:0007669"/>
    <property type="project" value="InterPro"/>
</dbReference>
<evidence type="ECO:0000313" key="8">
    <source>
        <dbReference type="EMBL" id="MVB00041.1"/>
    </source>
</evidence>
<organism evidence="8 9">
    <name type="scientific">Nitratireductor arenosus</name>
    <dbReference type="NCBI Taxonomy" id="2682096"/>
    <lineage>
        <taxon>Bacteria</taxon>
        <taxon>Pseudomonadati</taxon>
        <taxon>Pseudomonadota</taxon>
        <taxon>Alphaproteobacteria</taxon>
        <taxon>Hyphomicrobiales</taxon>
        <taxon>Phyllobacteriaceae</taxon>
        <taxon>Nitratireductor</taxon>
    </lineage>
</organism>
<evidence type="ECO:0000256" key="5">
    <source>
        <dbReference type="ARBA" id="ARBA00023200"/>
    </source>
</evidence>
<dbReference type="EMBL" id="WPHG01000010">
    <property type="protein sequence ID" value="MVB00041.1"/>
    <property type="molecule type" value="Genomic_DNA"/>
</dbReference>
<dbReference type="InterPro" id="IPR023347">
    <property type="entry name" value="Lysozyme_dom_sf"/>
</dbReference>
<dbReference type="GO" id="GO:0031640">
    <property type="term" value="P:killing of cells of another organism"/>
    <property type="evidence" value="ECO:0007669"/>
    <property type="project" value="UniProtKB-KW"/>
</dbReference>
<dbReference type="PANTHER" id="PTHR38107:SF3">
    <property type="entry name" value="LYSOZYME RRRD-RELATED"/>
    <property type="match status" value="1"/>
</dbReference>
<evidence type="ECO:0000256" key="1">
    <source>
        <dbReference type="ARBA" id="ARBA00000632"/>
    </source>
</evidence>
<evidence type="ECO:0000256" key="2">
    <source>
        <dbReference type="ARBA" id="ARBA00022529"/>
    </source>
</evidence>
<name>A0A844QPZ5_9HYPH</name>
<dbReference type="GO" id="GO:0016998">
    <property type="term" value="P:cell wall macromolecule catabolic process"/>
    <property type="evidence" value="ECO:0007669"/>
    <property type="project" value="InterPro"/>
</dbReference>
<dbReference type="PANTHER" id="PTHR38107">
    <property type="match status" value="1"/>
</dbReference>
<evidence type="ECO:0000256" key="3">
    <source>
        <dbReference type="ARBA" id="ARBA00022638"/>
    </source>
</evidence>
<comment type="catalytic activity">
    <reaction evidence="1 7">
        <text>Hydrolysis of (1-&gt;4)-beta-linkages between N-acetylmuramic acid and N-acetyl-D-glucosamine residues in a peptidoglycan and between N-acetyl-D-glucosamine residues in chitodextrins.</text>
        <dbReference type="EC" id="3.2.1.17"/>
    </reaction>
</comment>
<protein>
    <recommendedName>
        <fullName evidence="7">Lysozyme</fullName>
        <ecNumber evidence="7">3.2.1.17</ecNumber>
    </recommendedName>
</protein>